<gene>
    <name evidence="9" type="ORF">EFK50_06285</name>
</gene>
<accession>A0A3N0CML5</accession>
<evidence type="ECO:0000256" key="1">
    <source>
        <dbReference type="ARBA" id="ARBA00022512"/>
    </source>
</evidence>
<dbReference type="EMBL" id="RJSE01000005">
    <property type="protein sequence ID" value="RNL64143.1"/>
    <property type="molecule type" value="Genomic_DNA"/>
</dbReference>
<keyword evidence="3 7" id="KW-0732">Signal</keyword>
<evidence type="ECO:0000259" key="8">
    <source>
        <dbReference type="Pfam" id="PF00746"/>
    </source>
</evidence>
<evidence type="ECO:0000256" key="3">
    <source>
        <dbReference type="ARBA" id="ARBA00022729"/>
    </source>
</evidence>
<dbReference type="NCBIfam" id="TIGR01167">
    <property type="entry name" value="LPXTG_anchor"/>
    <property type="match status" value="1"/>
</dbReference>
<evidence type="ECO:0000256" key="7">
    <source>
        <dbReference type="SAM" id="SignalP"/>
    </source>
</evidence>
<reference evidence="9 10" key="1">
    <citation type="submission" date="2018-11" db="EMBL/GenBank/DDBJ databases">
        <authorList>
            <person name="Li F."/>
        </authorList>
    </citation>
    <scope>NUCLEOTIDE SEQUENCE [LARGE SCALE GENOMIC DNA]</scope>
    <source>
        <strain evidence="9 10">Gsoil 097</strain>
    </source>
</reference>
<comment type="caution">
    <text evidence="9">The sequence shown here is derived from an EMBL/GenBank/DDBJ whole genome shotgun (WGS) entry which is preliminary data.</text>
</comment>
<dbReference type="RefSeq" id="WP_123226721.1">
    <property type="nucleotide sequence ID" value="NZ_RJSE01000005.1"/>
</dbReference>
<dbReference type="InterPro" id="IPR019931">
    <property type="entry name" value="LPXTG_anchor"/>
</dbReference>
<keyword evidence="1" id="KW-0134">Cell wall</keyword>
<keyword evidence="4" id="KW-0572">Peptidoglycan-anchor</keyword>
<dbReference type="AlphaFoldDB" id="A0A3N0CML5"/>
<keyword evidence="2" id="KW-0964">Secreted</keyword>
<organism evidence="9 10">
    <name type="scientific">Nocardioides marmoriginsengisoli</name>
    <dbReference type="NCBI Taxonomy" id="661483"/>
    <lineage>
        <taxon>Bacteria</taxon>
        <taxon>Bacillati</taxon>
        <taxon>Actinomycetota</taxon>
        <taxon>Actinomycetes</taxon>
        <taxon>Propionibacteriales</taxon>
        <taxon>Nocardioidaceae</taxon>
        <taxon>Nocardioides</taxon>
    </lineage>
</organism>
<feature type="region of interest" description="Disordered" evidence="5">
    <location>
        <begin position="160"/>
        <end position="181"/>
    </location>
</feature>
<evidence type="ECO:0000256" key="5">
    <source>
        <dbReference type="SAM" id="MobiDB-lite"/>
    </source>
</evidence>
<name>A0A3N0CML5_9ACTN</name>
<evidence type="ECO:0000256" key="2">
    <source>
        <dbReference type="ARBA" id="ARBA00022525"/>
    </source>
</evidence>
<keyword evidence="10" id="KW-1185">Reference proteome</keyword>
<keyword evidence="6" id="KW-0472">Membrane</keyword>
<evidence type="ECO:0000313" key="9">
    <source>
        <dbReference type="EMBL" id="RNL64143.1"/>
    </source>
</evidence>
<dbReference type="OrthoDB" id="5149814at2"/>
<feature type="domain" description="Gram-positive cocci surface proteins LPxTG" evidence="8">
    <location>
        <begin position="178"/>
        <end position="212"/>
    </location>
</feature>
<feature type="transmembrane region" description="Helical" evidence="6">
    <location>
        <begin position="190"/>
        <end position="209"/>
    </location>
</feature>
<sequence>MIRRLVLAAVAGVLVLAGSMAPAAAAGELGLSSDGVTWGPTLPGPLFDPAFTWVPGDSEQASFFVRNQSADAAVLNVTLLTGPVEDLINSGDLTISAQLDGGPFTGALTAGSHLLLDNLPVDAGTVHEVTVKIDFDPQSANPTQSQRLDFRFDVTLSQDASVLPPTDGGDGDGGDGGGGLPDTGTVVSPFMLLFAVLLCAAGAGLVGYSRRRYTALEERPSHVQA</sequence>
<evidence type="ECO:0000256" key="6">
    <source>
        <dbReference type="SAM" id="Phobius"/>
    </source>
</evidence>
<proteinExistence type="predicted"/>
<keyword evidence="6" id="KW-0812">Transmembrane</keyword>
<protein>
    <submittedName>
        <fullName evidence="9">LPXTG cell wall anchor domain-containing protein</fullName>
    </submittedName>
</protein>
<dbReference type="Pfam" id="PF00746">
    <property type="entry name" value="Gram_pos_anchor"/>
    <property type="match status" value="1"/>
</dbReference>
<dbReference type="Proteomes" id="UP000267128">
    <property type="component" value="Unassembled WGS sequence"/>
</dbReference>
<feature type="signal peptide" evidence="7">
    <location>
        <begin position="1"/>
        <end position="25"/>
    </location>
</feature>
<feature type="chain" id="PRO_5018207416" evidence="7">
    <location>
        <begin position="26"/>
        <end position="225"/>
    </location>
</feature>
<evidence type="ECO:0000256" key="4">
    <source>
        <dbReference type="ARBA" id="ARBA00023088"/>
    </source>
</evidence>
<keyword evidence="6" id="KW-1133">Transmembrane helix</keyword>
<evidence type="ECO:0000313" key="10">
    <source>
        <dbReference type="Proteomes" id="UP000267128"/>
    </source>
</evidence>